<feature type="compositionally biased region" description="Polar residues" evidence="5">
    <location>
        <begin position="61"/>
        <end position="75"/>
    </location>
</feature>
<feature type="binding site" evidence="3">
    <location>
        <position position="183"/>
    </location>
    <ligand>
        <name>Zn(2+)</name>
        <dbReference type="ChEBI" id="CHEBI:29105"/>
        <label>1</label>
    </ligand>
</feature>
<dbReference type="VEuPathDB" id="FungiDB:AeMF1_010039"/>
<accession>A0A6G0WMH1</accession>
<feature type="domain" description="PDEase" evidence="7">
    <location>
        <begin position="30"/>
        <end position="400"/>
    </location>
</feature>
<sequence>MDSDESIGANGVSIRSSSPIQSSGQVNATLTDRNEPKLAIEFHWPLSWFRRVPNDHKNKPSRQSSGKTASSQHSSQLMRWDFDAGLETDHFRQVDMLQTMFGILGAHSLFEISFETFSELLNDVKCGYNCVPGLPSDHRYYHNFAHALDVTQTLFAMFYFLEETKETISPIEKVVTLVAAIGHDIGHPGVSNHYIMVAKHALTIEYGDDLPLLTPFRMSDKPWGVLERMHAAETKRLVLKYNLFSNQSPTSQIHLERLLMMSILNTDMSQHDGLLKHVNEYVCTPIDKLSDQTKIILSSFLLHCADLSNGAKPWQTSNRWAHLVMKEFFAQGEAEKKNGMPISPNCDAMTTMIPELQIKFINFAVLPCFSLLQTLFPPANLAVSHALENIRHWENKRDTSLTLEQRVIIRAISMERHSVEWINNIQNTKGKDESTKRYPEFDTAKYILKSPFYVLVLVATSILIIFEPSLRRMSSHGPEKWNYVLSSTLAIYTIDIMLCTFADPRYLLGFYFWFDVASLASLLLEQVNVGQGWYNLYLVPAIVQPRMVRLGRVVRSTYYLPLQLSKYTRFLKSSDANGMHNDRYEEFEPNVVFQSRDISKLFTRLDSKNVDAIDQEQIEKLVNEAYNGVDIPTDAVNNVMAYFISPTQPNSSIRSKCIEISREAFSRGIRQMELKYEGKIDAPTDTTPQQVKRMVGRELSDIVIQRIMILVLMVLLVIPHLNWKQVVELDKYHYALMDLHRFSLFYNISSETDRLPSVFTSEVESMIIDMKPFYLQIYNVPPVLVLEAAGQTINTDYQSLSSFKTNIQLNMMQVVQVSGCATNELNFVLDALPSHAEICISTAIFNLTTSQSINPEFSVLTTGLIFVCVISSIIYLDFETYGTVIQPIQSMLKVVQGLSTNPAKKIRVQDGESRNEIMQLQNTLIKIASLIQIGFGEAGAEILARNILAGDLNPVAPGKKVYAIFGFCSIRNFSKATEILKEEIMQYTNQIGDVVHESVHTFGGHANKNIGQAFLLVWKVLTTSIEASVVSGSQVPQHMSPKKNTLLSVMESDSANLPSERMTVADRALVSFLKIQIDIMHSPALIRYHNIFHDPEGKQPLGFGLHVGWAIEGAIGSRHKIDASYLSPDVNMSARLEAATKQLGVTILMSHTFHKLLSQKVQDMCRLIDCVTVKGKPKHVNLGMLVDHNCNFNDGITALQELQMDMPTEFRSTFDTGVSKYLEGRWCEAKALIEQALLLLPEDGPSLCLLRVMKENNYQAPVTWGGYRILKEK</sequence>
<evidence type="ECO:0000256" key="3">
    <source>
        <dbReference type="PIRSR" id="PIRSR623088-3"/>
    </source>
</evidence>
<dbReference type="InterPro" id="IPR003607">
    <property type="entry name" value="HD/PDEase_dom"/>
</dbReference>
<feature type="binding site" evidence="2">
    <location>
        <begin position="142"/>
        <end position="146"/>
    </location>
    <ligand>
        <name>AMP</name>
        <dbReference type="ChEBI" id="CHEBI:456215"/>
    </ligand>
</feature>
<evidence type="ECO:0000259" key="6">
    <source>
        <dbReference type="PROSITE" id="PS50125"/>
    </source>
</evidence>
<dbReference type="EC" id="3.1.4.-" evidence="4"/>
<reference evidence="8 9" key="1">
    <citation type="submission" date="2019-07" db="EMBL/GenBank/DDBJ databases">
        <title>Genomics analysis of Aphanomyces spp. identifies a new class of oomycete effector associated with host adaptation.</title>
        <authorList>
            <person name="Gaulin E."/>
        </authorList>
    </citation>
    <scope>NUCLEOTIDE SEQUENCE [LARGE SCALE GENOMIC DNA]</scope>
    <source>
        <strain evidence="8 9">ATCC 201684</strain>
    </source>
</reference>
<feature type="binding site" evidence="3">
    <location>
        <position position="146"/>
    </location>
    <ligand>
        <name>Zn(2+)</name>
        <dbReference type="ChEBI" id="CHEBI:29105"/>
        <label>1</label>
    </ligand>
</feature>
<feature type="domain" description="Guanylate cyclase" evidence="6">
    <location>
        <begin position="964"/>
        <end position="1137"/>
    </location>
</feature>
<evidence type="ECO:0000256" key="2">
    <source>
        <dbReference type="PIRSR" id="PIRSR623088-2"/>
    </source>
</evidence>
<dbReference type="PANTHER" id="PTHR43336">
    <property type="entry name" value="OXYGEN SENSOR HISTIDINE KINASE RESPONSE REGULATOR DEVS/DOSS"/>
    <property type="match status" value="1"/>
</dbReference>
<dbReference type="PRINTS" id="PR00387">
    <property type="entry name" value="PDIESTERASE1"/>
</dbReference>
<comment type="caution">
    <text evidence="8">The sequence shown here is derived from an EMBL/GenBank/DDBJ whole genome shotgun (WGS) entry which is preliminary data.</text>
</comment>
<proteinExistence type="inferred from homology"/>
<feature type="binding site" evidence="2">
    <location>
        <position position="184"/>
    </location>
    <ligand>
        <name>AMP</name>
        <dbReference type="ChEBI" id="CHEBI:456215"/>
    </ligand>
</feature>
<dbReference type="PROSITE" id="PS00126">
    <property type="entry name" value="PDEASE_I_1"/>
    <property type="match status" value="1"/>
</dbReference>
<dbReference type="PROSITE" id="PS50125">
    <property type="entry name" value="GUANYLATE_CYCLASE_2"/>
    <property type="match status" value="1"/>
</dbReference>
<dbReference type="InterPro" id="IPR036971">
    <property type="entry name" value="PDEase_catalytic_dom_sf"/>
</dbReference>
<dbReference type="InterPro" id="IPR029787">
    <property type="entry name" value="Nucleotide_cyclase"/>
</dbReference>
<gene>
    <name evidence="8" type="ORF">Ae201684_013694</name>
</gene>
<feature type="binding site" evidence="2">
    <location>
        <position position="306"/>
    </location>
    <ligand>
        <name>AMP</name>
        <dbReference type="ChEBI" id="CHEBI:456215"/>
    </ligand>
</feature>
<dbReference type="AlphaFoldDB" id="A0A6G0WMH1"/>
<feature type="region of interest" description="Disordered" evidence="5">
    <location>
        <begin position="1"/>
        <end position="31"/>
    </location>
</feature>
<dbReference type="SUPFAM" id="SSF109604">
    <property type="entry name" value="HD-domain/PDEase-like"/>
    <property type="match status" value="1"/>
</dbReference>
<name>A0A6G0WMH1_9STRA</name>
<dbReference type="EMBL" id="VJMJ01000176">
    <property type="protein sequence ID" value="KAF0728508.1"/>
    <property type="molecule type" value="Genomic_DNA"/>
</dbReference>
<dbReference type="GO" id="GO:0046872">
    <property type="term" value="F:metal ion binding"/>
    <property type="evidence" value="ECO:0007669"/>
    <property type="project" value="UniProtKB-KW"/>
</dbReference>
<feature type="active site" description="Proton donor" evidence="1">
    <location>
        <position position="142"/>
    </location>
</feature>
<dbReference type="CDD" id="cd00077">
    <property type="entry name" value="HDc"/>
    <property type="match status" value="1"/>
</dbReference>
<comment type="similarity">
    <text evidence="4">Belongs to the cyclic nucleotide phosphodiesterase family.</text>
</comment>
<dbReference type="Pfam" id="PF00233">
    <property type="entry name" value="PDEase_I"/>
    <property type="match status" value="1"/>
</dbReference>
<dbReference type="PANTHER" id="PTHR43336:SF3">
    <property type="entry name" value="GUANYLATE CYCLASE DOMAIN-CONTAINING PROTEIN"/>
    <property type="match status" value="1"/>
</dbReference>
<dbReference type="Proteomes" id="UP000481153">
    <property type="component" value="Unassembled WGS sequence"/>
</dbReference>
<dbReference type="SMART" id="SM00471">
    <property type="entry name" value="HDc"/>
    <property type="match status" value="1"/>
</dbReference>
<evidence type="ECO:0000256" key="4">
    <source>
        <dbReference type="RuleBase" id="RU363067"/>
    </source>
</evidence>
<keyword evidence="3 4" id="KW-0479">Metal-binding</keyword>
<feature type="binding site" evidence="3">
    <location>
        <position position="184"/>
    </location>
    <ligand>
        <name>Zn(2+)</name>
        <dbReference type="ChEBI" id="CHEBI:29105"/>
        <label>1</label>
    </ligand>
</feature>
<comment type="cofactor">
    <cofactor evidence="4">
        <name>a divalent metal cation</name>
        <dbReference type="ChEBI" id="CHEBI:60240"/>
    </cofactor>
    <text evidence="4">Binds 2 divalent metal cations per subunit. Site 1 may preferentially bind zinc ions, while site 2 has a preference for magnesium and/or manganese ions.</text>
</comment>
<dbReference type="InterPro" id="IPR023174">
    <property type="entry name" value="PDEase_CS"/>
</dbReference>
<dbReference type="InterPro" id="IPR001054">
    <property type="entry name" value="A/G_cyclase"/>
</dbReference>
<protein>
    <recommendedName>
        <fullName evidence="4">Phosphodiesterase</fullName>
        <ecNumber evidence="4">3.1.4.-</ecNumber>
    </recommendedName>
</protein>
<feature type="compositionally biased region" description="Low complexity" evidence="5">
    <location>
        <begin position="11"/>
        <end position="26"/>
    </location>
</feature>
<dbReference type="CDD" id="cd07302">
    <property type="entry name" value="CHD"/>
    <property type="match status" value="1"/>
</dbReference>
<feature type="region of interest" description="Disordered" evidence="5">
    <location>
        <begin position="55"/>
        <end position="75"/>
    </location>
</feature>
<organism evidence="8 9">
    <name type="scientific">Aphanomyces euteiches</name>
    <dbReference type="NCBI Taxonomy" id="100861"/>
    <lineage>
        <taxon>Eukaryota</taxon>
        <taxon>Sar</taxon>
        <taxon>Stramenopiles</taxon>
        <taxon>Oomycota</taxon>
        <taxon>Saprolegniomycetes</taxon>
        <taxon>Saprolegniales</taxon>
        <taxon>Verrucalvaceae</taxon>
        <taxon>Aphanomyces</taxon>
    </lineage>
</organism>
<dbReference type="GO" id="GO:0009190">
    <property type="term" value="P:cyclic nucleotide biosynthetic process"/>
    <property type="evidence" value="ECO:0007669"/>
    <property type="project" value="InterPro"/>
</dbReference>
<dbReference type="Gene3D" id="1.10.1300.10">
    <property type="entry name" value="3'5'-cyclic nucleotide phosphodiesterase, catalytic domain"/>
    <property type="match status" value="1"/>
</dbReference>
<keyword evidence="9" id="KW-1185">Reference proteome</keyword>
<evidence type="ECO:0000313" key="9">
    <source>
        <dbReference type="Proteomes" id="UP000481153"/>
    </source>
</evidence>
<evidence type="ECO:0000313" key="8">
    <source>
        <dbReference type="EMBL" id="KAF0728508.1"/>
    </source>
</evidence>
<feature type="binding site" evidence="3">
    <location>
        <position position="306"/>
    </location>
    <ligand>
        <name>Zn(2+)</name>
        <dbReference type="ChEBI" id="CHEBI:29105"/>
        <label>1</label>
    </ligand>
</feature>
<evidence type="ECO:0000259" key="7">
    <source>
        <dbReference type="PROSITE" id="PS51845"/>
    </source>
</evidence>
<dbReference type="SUPFAM" id="SSF55073">
    <property type="entry name" value="Nucleotide cyclase"/>
    <property type="match status" value="1"/>
</dbReference>
<dbReference type="GO" id="GO:0004114">
    <property type="term" value="F:3',5'-cyclic-nucleotide phosphodiesterase activity"/>
    <property type="evidence" value="ECO:0007669"/>
    <property type="project" value="InterPro"/>
</dbReference>
<keyword evidence="4" id="KW-0378">Hydrolase</keyword>
<evidence type="ECO:0000256" key="1">
    <source>
        <dbReference type="PIRSR" id="PIRSR623088-1"/>
    </source>
</evidence>
<feature type="binding site" evidence="3">
    <location>
        <position position="184"/>
    </location>
    <ligand>
        <name>Zn(2+)</name>
        <dbReference type="ChEBI" id="CHEBI:29105"/>
        <label>2</label>
    </ligand>
</feature>
<dbReference type="Gene3D" id="3.30.70.1230">
    <property type="entry name" value="Nucleotide cyclase"/>
    <property type="match status" value="1"/>
</dbReference>
<dbReference type="GO" id="GO:0035556">
    <property type="term" value="P:intracellular signal transduction"/>
    <property type="evidence" value="ECO:0007669"/>
    <property type="project" value="InterPro"/>
</dbReference>
<dbReference type="InterPro" id="IPR002073">
    <property type="entry name" value="PDEase_catalytic_dom"/>
</dbReference>
<evidence type="ECO:0000256" key="5">
    <source>
        <dbReference type="SAM" id="MobiDB-lite"/>
    </source>
</evidence>
<feature type="binding site" evidence="2">
    <location>
        <position position="357"/>
    </location>
    <ligand>
        <name>AMP</name>
        <dbReference type="ChEBI" id="CHEBI:456215"/>
    </ligand>
</feature>
<dbReference type="InterPro" id="IPR023088">
    <property type="entry name" value="PDEase"/>
</dbReference>
<dbReference type="PROSITE" id="PS51845">
    <property type="entry name" value="PDEASE_I_2"/>
    <property type="match status" value="1"/>
</dbReference>